<feature type="compositionally biased region" description="Polar residues" evidence="7">
    <location>
        <begin position="336"/>
        <end position="345"/>
    </location>
</feature>
<evidence type="ECO:0000313" key="9">
    <source>
        <dbReference type="EMBL" id="PWN35189.1"/>
    </source>
</evidence>
<feature type="region of interest" description="Disordered" evidence="7">
    <location>
        <begin position="38"/>
        <end position="77"/>
    </location>
</feature>
<sequence length="564" mass="60135">MSYLSQNGTWSTANQAPMTSQAGASIHYRASHQPDAQAWLNSSSSSHSSPFAAHSTEGTNSPMPSSSNINNGGHPMLSNPFDPNAFRMPAFSNAHDPSMAAPFAALLHQQQAMNGFGNVPGMNMSQQTWPHLQQFDASQSHMNATGSQNPFQGFPAGMQSGHGGSQPFTSMNQSNTSLANFPMLLSANNITASPSSIGRNSPNASNHVSGVPFVPGASPALVNSMISQNTSQSNSLVGTPSDGSMHSSDMGMQGSSMPSTSNDAQAVKTKRSSVGGSTAGTHRRIKFRRSRTGCLVCRKRKVKCDQDGLPCKQCKFGKRDCHYEENPLPKRRRKSTVSNVQSNEISDAEKKKGKAPSHSSELKSSDQQSIPQITGQVARKDDQSNVSQQAIFEKLRQAASQSSFMNLPDYGSNYGGDDDSKEPSEHWASTGSAFSAFHGGGDGEWNITTPSTGATSLHTVDGEMLGSNNSSRRVTLSDDRFEQFDFGSGTANLNGNQTNAGGIDIFAGFAAGQSTNLDGDHAAGIQNAIKDRKTSLSPLHMDAMHNRLSFDHTGMSNRINFQNQ</sequence>
<feature type="compositionally biased region" description="Low complexity" evidence="7">
    <location>
        <begin position="60"/>
        <end position="71"/>
    </location>
</feature>
<protein>
    <recommendedName>
        <fullName evidence="8">Zn(2)-C6 fungal-type domain-containing protein</fullName>
    </recommendedName>
</protein>
<organism evidence="9 10">
    <name type="scientific">Meira miltonrushii</name>
    <dbReference type="NCBI Taxonomy" id="1280837"/>
    <lineage>
        <taxon>Eukaryota</taxon>
        <taxon>Fungi</taxon>
        <taxon>Dikarya</taxon>
        <taxon>Basidiomycota</taxon>
        <taxon>Ustilaginomycotina</taxon>
        <taxon>Exobasidiomycetes</taxon>
        <taxon>Exobasidiales</taxon>
        <taxon>Brachybasidiaceae</taxon>
        <taxon>Meira</taxon>
    </lineage>
</organism>
<dbReference type="InterPro" id="IPR036864">
    <property type="entry name" value="Zn2-C6_fun-type_DNA-bd_sf"/>
</dbReference>
<dbReference type="GO" id="GO:0000981">
    <property type="term" value="F:DNA-binding transcription factor activity, RNA polymerase II-specific"/>
    <property type="evidence" value="ECO:0007669"/>
    <property type="project" value="InterPro"/>
</dbReference>
<name>A0A316VC30_9BASI</name>
<proteinExistence type="predicted"/>
<dbReference type="GO" id="GO:0003677">
    <property type="term" value="F:DNA binding"/>
    <property type="evidence" value="ECO:0007669"/>
    <property type="project" value="UniProtKB-KW"/>
</dbReference>
<evidence type="ECO:0000256" key="5">
    <source>
        <dbReference type="ARBA" id="ARBA00023163"/>
    </source>
</evidence>
<evidence type="ECO:0000259" key="8">
    <source>
        <dbReference type="PROSITE" id="PS50048"/>
    </source>
</evidence>
<dbReference type="InterPro" id="IPR052360">
    <property type="entry name" value="Transcr_Regulatory_Proteins"/>
</dbReference>
<evidence type="ECO:0000256" key="7">
    <source>
        <dbReference type="SAM" id="MobiDB-lite"/>
    </source>
</evidence>
<dbReference type="PANTHER" id="PTHR36206">
    <property type="entry name" value="ASPERCRYPTIN BIOSYNTHESIS CLUSTER-SPECIFIC TRANSCRIPTION REGULATOR ATNN-RELATED"/>
    <property type="match status" value="1"/>
</dbReference>
<dbReference type="AlphaFoldDB" id="A0A316VC30"/>
<evidence type="ECO:0000256" key="4">
    <source>
        <dbReference type="ARBA" id="ARBA00023125"/>
    </source>
</evidence>
<dbReference type="Pfam" id="PF00172">
    <property type="entry name" value="Zn_clus"/>
    <property type="match status" value="1"/>
</dbReference>
<feature type="domain" description="Zn(2)-C6 fungal-type" evidence="8">
    <location>
        <begin position="293"/>
        <end position="323"/>
    </location>
</feature>
<accession>A0A316VC30</accession>
<keyword evidence="10" id="KW-1185">Reference proteome</keyword>
<dbReference type="OrthoDB" id="5419315at2759"/>
<feature type="compositionally biased region" description="Polar residues" evidence="7">
    <location>
        <begin position="229"/>
        <end position="238"/>
    </location>
</feature>
<keyword evidence="3" id="KW-0805">Transcription regulation</keyword>
<feature type="compositionally biased region" description="Polar residues" evidence="7">
    <location>
        <begin position="365"/>
        <end position="375"/>
    </location>
</feature>
<keyword evidence="4" id="KW-0238">DNA-binding</keyword>
<evidence type="ECO:0000256" key="6">
    <source>
        <dbReference type="ARBA" id="ARBA00023242"/>
    </source>
</evidence>
<dbReference type="STRING" id="1280837.A0A316VC30"/>
<keyword evidence="1" id="KW-0479">Metal-binding</keyword>
<keyword evidence="5" id="KW-0804">Transcription</keyword>
<dbReference type="CDD" id="cd00067">
    <property type="entry name" value="GAL4"/>
    <property type="match status" value="1"/>
</dbReference>
<keyword evidence="6" id="KW-0539">Nucleus</keyword>
<dbReference type="RefSeq" id="XP_025355491.1">
    <property type="nucleotide sequence ID" value="XM_025497703.1"/>
</dbReference>
<evidence type="ECO:0000256" key="3">
    <source>
        <dbReference type="ARBA" id="ARBA00023015"/>
    </source>
</evidence>
<dbReference type="InterPro" id="IPR001138">
    <property type="entry name" value="Zn2Cys6_DnaBD"/>
</dbReference>
<dbReference type="PROSITE" id="PS00463">
    <property type="entry name" value="ZN2_CY6_FUNGAL_1"/>
    <property type="match status" value="1"/>
</dbReference>
<evidence type="ECO:0000256" key="1">
    <source>
        <dbReference type="ARBA" id="ARBA00022723"/>
    </source>
</evidence>
<feature type="compositionally biased region" description="Low complexity" evidence="7">
    <location>
        <begin position="240"/>
        <end position="259"/>
    </location>
</feature>
<dbReference type="Proteomes" id="UP000245771">
    <property type="component" value="Unassembled WGS sequence"/>
</dbReference>
<evidence type="ECO:0000256" key="2">
    <source>
        <dbReference type="ARBA" id="ARBA00022833"/>
    </source>
</evidence>
<keyword evidence="2" id="KW-0862">Zinc</keyword>
<dbReference type="GeneID" id="37019484"/>
<dbReference type="GO" id="GO:0008270">
    <property type="term" value="F:zinc ion binding"/>
    <property type="evidence" value="ECO:0007669"/>
    <property type="project" value="InterPro"/>
</dbReference>
<dbReference type="InParanoid" id="A0A316VC30"/>
<evidence type="ECO:0000313" key="10">
    <source>
        <dbReference type="Proteomes" id="UP000245771"/>
    </source>
</evidence>
<feature type="region of interest" description="Disordered" evidence="7">
    <location>
        <begin position="322"/>
        <end position="385"/>
    </location>
</feature>
<dbReference type="SMART" id="SM00066">
    <property type="entry name" value="GAL4"/>
    <property type="match status" value="1"/>
</dbReference>
<feature type="region of interest" description="Disordered" evidence="7">
    <location>
        <begin position="403"/>
        <end position="431"/>
    </location>
</feature>
<gene>
    <name evidence="9" type="ORF">FA14DRAFT_154614</name>
</gene>
<dbReference type="SUPFAM" id="SSF57701">
    <property type="entry name" value="Zn2/Cys6 DNA-binding domain"/>
    <property type="match status" value="1"/>
</dbReference>
<dbReference type="EMBL" id="KZ819603">
    <property type="protein sequence ID" value="PWN35189.1"/>
    <property type="molecule type" value="Genomic_DNA"/>
</dbReference>
<reference evidence="9 10" key="1">
    <citation type="journal article" date="2018" name="Mol. Biol. Evol.">
        <title>Broad Genomic Sampling Reveals a Smut Pathogenic Ancestry of the Fungal Clade Ustilaginomycotina.</title>
        <authorList>
            <person name="Kijpornyongpan T."/>
            <person name="Mondo S.J."/>
            <person name="Barry K."/>
            <person name="Sandor L."/>
            <person name="Lee J."/>
            <person name="Lipzen A."/>
            <person name="Pangilinan J."/>
            <person name="LaButti K."/>
            <person name="Hainaut M."/>
            <person name="Henrissat B."/>
            <person name="Grigoriev I.V."/>
            <person name="Spatafora J.W."/>
            <person name="Aime M.C."/>
        </authorList>
    </citation>
    <scope>NUCLEOTIDE SEQUENCE [LARGE SCALE GENOMIC DNA]</scope>
    <source>
        <strain evidence="9 10">MCA 3882</strain>
    </source>
</reference>
<dbReference type="PROSITE" id="PS50048">
    <property type="entry name" value="ZN2_CY6_FUNGAL_2"/>
    <property type="match status" value="1"/>
</dbReference>
<dbReference type="PANTHER" id="PTHR36206:SF12">
    <property type="entry name" value="ASPERCRYPTIN BIOSYNTHESIS CLUSTER-SPECIFIC TRANSCRIPTION REGULATOR ATNN-RELATED"/>
    <property type="match status" value="1"/>
</dbReference>
<feature type="region of interest" description="Disordered" evidence="7">
    <location>
        <begin position="229"/>
        <end position="262"/>
    </location>
</feature>
<dbReference type="Gene3D" id="4.10.240.10">
    <property type="entry name" value="Zn(2)-C6 fungal-type DNA-binding domain"/>
    <property type="match status" value="1"/>
</dbReference>